<dbReference type="NCBIfam" id="TIGR01007">
    <property type="entry name" value="eps_fam"/>
    <property type="match status" value="1"/>
</dbReference>
<evidence type="ECO:0000313" key="14">
    <source>
        <dbReference type="Proteomes" id="UP000032061"/>
    </source>
</evidence>
<dbReference type="AlphaFoldDB" id="A0A0D0EFR8"/>
<dbReference type="InterPro" id="IPR050445">
    <property type="entry name" value="Bact_polysacc_biosynth/exp"/>
</dbReference>
<evidence type="ECO:0000256" key="8">
    <source>
        <dbReference type="ARBA" id="ARBA00051245"/>
    </source>
</evidence>
<reference evidence="13 15" key="2">
    <citation type="submission" date="2016-11" db="EMBL/GenBank/DDBJ databases">
        <title>Whole genomes of Flavobacteriaceae.</title>
        <authorList>
            <person name="Stine C."/>
            <person name="Li C."/>
            <person name="Tadesse D."/>
        </authorList>
    </citation>
    <scope>NUCLEOTIDE SEQUENCE [LARGE SCALE GENOMIC DNA]</scope>
    <source>
        <strain evidence="13 15">ATCC 51468</strain>
    </source>
</reference>
<evidence type="ECO:0000313" key="15">
    <source>
        <dbReference type="Proteomes" id="UP000198302"/>
    </source>
</evidence>
<name>A0A0D0EFR8_9FLAO</name>
<feature type="transmembrane region" description="Helical" evidence="9">
    <location>
        <begin position="494"/>
        <end position="514"/>
    </location>
</feature>
<dbReference type="Proteomes" id="UP000032061">
    <property type="component" value="Unassembled WGS sequence"/>
</dbReference>
<keyword evidence="9" id="KW-0812">Transmembrane</keyword>
<sequence length="791" mass="89762">MNTDKNEYFDFVEENSPVDLKQVINKYLKYWPAFVLSIIICLFSAFVYLRYANVVYKSEAKVKLLNDKENSNFTLDVSKLFNKSTINLENEIALLKSVHISEQVVKNLKLNVEYYYNSRVTSKQIFNPPFIVSYRYDASNLKKTLDYTITVTASGYTVLDILSGETFQVKGYTLNQNIPHLPINIKPAFGAVMAKNVSKSFNVVLKTLHKTALELSNDFEVDAEGKDSDILSISLKGTNGPQSEAVINNLIYVYEADGITDKKEVSRRTINFVDDRFVYLRRELDSIEISKKNYKKNNKLSFIQEDAGSSILQKAAKEQSSFDIESQLLLADLLRNSIESQKAFELLPADIGIQNLIINQLVADYNTAVLSYQKFQTSAGNNNPSVQLLVSTLTNLRNNIINSVKGYKKQLKTTLVQSESAQKEAEGSFASLPEKEKVLRSIERQQNLKESLYLLLLQKREEASINLAVTIPNTKIIDYAITDIHPISPQRNKIVLVAFFIGFCIPFGILFILFKLDNKIYTAVDVENTNTVLPILAELPSLKGNKDSAIQNLEAFRTLANNTNFITPYTEDELGKVIFVTSSIKGEGKTFVSFNLASAYAHIDKKVIIIGSDFRNPQLHKHLKNTTKDSRGFSNYLHDGTIQWESLLCNNGDKEFPFDILLSGIIPPNPTLLLSNQRFERFINEVKKVYDIIIFDTPPTLLVSDTLMISKYADTTLFVLRSGVTQKNLISYSSKLYKDQKLVNMGYVVNDIDFTSSYGYSYNYGYGYGYGKEVEKETRLQKLKKKLFKRL</sequence>
<evidence type="ECO:0000256" key="5">
    <source>
        <dbReference type="ARBA" id="ARBA00022777"/>
    </source>
</evidence>
<dbReference type="CDD" id="cd05387">
    <property type="entry name" value="BY-kinase"/>
    <property type="match status" value="1"/>
</dbReference>
<evidence type="ECO:0000256" key="9">
    <source>
        <dbReference type="SAM" id="Phobius"/>
    </source>
</evidence>
<evidence type="ECO:0000313" key="13">
    <source>
        <dbReference type="EMBL" id="OXA84645.1"/>
    </source>
</evidence>
<keyword evidence="7" id="KW-0829">Tyrosine-protein kinase</keyword>
<comment type="similarity">
    <text evidence="1">Belongs to the CpsD/CapB family.</text>
</comment>
<dbReference type="InterPro" id="IPR025669">
    <property type="entry name" value="AAA_dom"/>
</dbReference>
<protein>
    <recommendedName>
        <fullName evidence="2">non-specific protein-tyrosine kinase</fullName>
        <ecNumber evidence="2">2.7.10.2</ecNumber>
    </recommendedName>
</protein>
<comment type="catalytic activity">
    <reaction evidence="8">
        <text>L-tyrosyl-[protein] + ATP = O-phospho-L-tyrosyl-[protein] + ADP + H(+)</text>
        <dbReference type="Rhea" id="RHEA:10596"/>
        <dbReference type="Rhea" id="RHEA-COMP:10136"/>
        <dbReference type="Rhea" id="RHEA-COMP:20101"/>
        <dbReference type="ChEBI" id="CHEBI:15378"/>
        <dbReference type="ChEBI" id="CHEBI:30616"/>
        <dbReference type="ChEBI" id="CHEBI:46858"/>
        <dbReference type="ChEBI" id="CHEBI:61978"/>
        <dbReference type="ChEBI" id="CHEBI:456216"/>
        <dbReference type="EC" id="2.7.10.2"/>
    </reaction>
</comment>
<dbReference type="Pfam" id="PF13614">
    <property type="entry name" value="AAA_31"/>
    <property type="match status" value="1"/>
</dbReference>
<organism evidence="12 14">
    <name type="scientific">Flavobacterium hibernum</name>
    <dbReference type="NCBI Taxonomy" id="37752"/>
    <lineage>
        <taxon>Bacteria</taxon>
        <taxon>Pseudomonadati</taxon>
        <taxon>Bacteroidota</taxon>
        <taxon>Flavobacteriia</taxon>
        <taxon>Flavobacteriales</taxon>
        <taxon>Flavobacteriaceae</taxon>
        <taxon>Flavobacterium</taxon>
    </lineage>
</organism>
<dbReference type="Proteomes" id="UP000198302">
    <property type="component" value="Unassembled WGS sequence"/>
</dbReference>
<feature type="domain" description="AAA" evidence="10">
    <location>
        <begin position="576"/>
        <end position="708"/>
    </location>
</feature>
<dbReference type="EMBL" id="MUGX01000029">
    <property type="protein sequence ID" value="OXA84645.1"/>
    <property type="molecule type" value="Genomic_DNA"/>
</dbReference>
<proteinExistence type="inferred from homology"/>
<dbReference type="InterPro" id="IPR027417">
    <property type="entry name" value="P-loop_NTPase"/>
</dbReference>
<reference evidence="12 14" key="1">
    <citation type="submission" date="2015-01" db="EMBL/GenBank/DDBJ databases">
        <title>Genome of Flavobacterium hibernum DSM 12611.</title>
        <authorList>
            <person name="Stropko S.J."/>
            <person name="Pipes S.E."/>
            <person name="Newman J.D."/>
        </authorList>
    </citation>
    <scope>NUCLEOTIDE SEQUENCE [LARGE SCALE GENOMIC DNA]</scope>
    <source>
        <strain evidence="12 14">DSM 12611</strain>
    </source>
</reference>
<keyword evidence="9" id="KW-1133">Transmembrane helix</keyword>
<dbReference type="GO" id="GO:0005524">
    <property type="term" value="F:ATP binding"/>
    <property type="evidence" value="ECO:0007669"/>
    <property type="project" value="UniProtKB-KW"/>
</dbReference>
<evidence type="ECO:0000256" key="4">
    <source>
        <dbReference type="ARBA" id="ARBA00022741"/>
    </source>
</evidence>
<evidence type="ECO:0000313" key="12">
    <source>
        <dbReference type="EMBL" id="KIO54579.1"/>
    </source>
</evidence>
<dbReference type="EMBL" id="JPRK01000002">
    <property type="protein sequence ID" value="KIO54579.1"/>
    <property type="molecule type" value="Genomic_DNA"/>
</dbReference>
<evidence type="ECO:0000259" key="11">
    <source>
        <dbReference type="Pfam" id="PF13807"/>
    </source>
</evidence>
<accession>A0A0D0EFR8</accession>
<dbReference type="RefSeq" id="WP_041515672.1">
    <property type="nucleotide sequence ID" value="NZ_JPRK01000002.1"/>
</dbReference>
<gene>
    <name evidence="13" type="ORF">B0A73_18680</name>
    <name evidence="12" type="ORF">IW18_00780</name>
</gene>
<keyword evidence="9" id="KW-0472">Membrane</keyword>
<dbReference type="Gene3D" id="3.40.50.300">
    <property type="entry name" value="P-loop containing nucleotide triphosphate hydrolases"/>
    <property type="match status" value="1"/>
</dbReference>
<keyword evidence="6" id="KW-0067">ATP-binding</keyword>
<evidence type="ECO:0000256" key="2">
    <source>
        <dbReference type="ARBA" id="ARBA00011903"/>
    </source>
</evidence>
<dbReference type="Pfam" id="PF13807">
    <property type="entry name" value="GNVR"/>
    <property type="match status" value="1"/>
</dbReference>
<keyword evidence="15" id="KW-1185">Reference proteome</keyword>
<keyword evidence="5" id="KW-0418">Kinase</keyword>
<keyword evidence="4" id="KW-0547">Nucleotide-binding</keyword>
<dbReference type="GO" id="GO:0005886">
    <property type="term" value="C:plasma membrane"/>
    <property type="evidence" value="ECO:0007669"/>
    <property type="project" value="TreeGrafter"/>
</dbReference>
<dbReference type="EC" id="2.7.10.2" evidence="2"/>
<dbReference type="SUPFAM" id="SSF52540">
    <property type="entry name" value="P-loop containing nucleoside triphosphate hydrolases"/>
    <property type="match status" value="1"/>
</dbReference>
<keyword evidence="3" id="KW-0808">Transferase</keyword>
<dbReference type="GO" id="GO:0004715">
    <property type="term" value="F:non-membrane spanning protein tyrosine kinase activity"/>
    <property type="evidence" value="ECO:0007669"/>
    <property type="project" value="UniProtKB-EC"/>
</dbReference>
<evidence type="ECO:0000256" key="1">
    <source>
        <dbReference type="ARBA" id="ARBA00007316"/>
    </source>
</evidence>
<dbReference type="InterPro" id="IPR005702">
    <property type="entry name" value="Wzc-like_C"/>
</dbReference>
<dbReference type="OrthoDB" id="9794577at2"/>
<dbReference type="STRING" id="37752.IW18_00780"/>
<feature type="transmembrane region" description="Helical" evidence="9">
    <location>
        <begin position="30"/>
        <end position="49"/>
    </location>
</feature>
<evidence type="ECO:0000259" key="10">
    <source>
        <dbReference type="Pfam" id="PF13614"/>
    </source>
</evidence>
<comment type="caution">
    <text evidence="12">The sequence shown here is derived from an EMBL/GenBank/DDBJ whole genome shotgun (WGS) entry which is preliminary data.</text>
</comment>
<evidence type="ECO:0000256" key="6">
    <source>
        <dbReference type="ARBA" id="ARBA00022840"/>
    </source>
</evidence>
<dbReference type="PANTHER" id="PTHR32309">
    <property type="entry name" value="TYROSINE-PROTEIN KINASE"/>
    <property type="match status" value="1"/>
</dbReference>
<evidence type="ECO:0000256" key="3">
    <source>
        <dbReference type="ARBA" id="ARBA00022679"/>
    </source>
</evidence>
<dbReference type="InterPro" id="IPR032807">
    <property type="entry name" value="GNVR"/>
</dbReference>
<feature type="domain" description="Tyrosine-protein kinase G-rich" evidence="11">
    <location>
        <begin position="438"/>
        <end position="512"/>
    </location>
</feature>
<evidence type="ECO:0000256" key="7">
    <source>
        <dbReference type="ARBA" id="ARBA00023137"/>
    </source>
</evidence>
<dbReference type="PANTHER" id="PTHR32309:SF13">
    <property type="entry name" value="FERRIC ENTEROBACTIN TRANSPORT PROTEIN FEPE"/>
    <property type="match status" value="1"/>
</dbReference>